<gene>
    <name evidence="4" type="primary">LOC111353552</name>
</gene>
<name>A0A9J7E515_SPOLT</name>
<evidence type="ECO:0000313" key="3">
    <source>
        <dbReference type="Proteomes" id="UP000301870"/>
    </source>
</evidence>
<dbReference type="Proteomes" id="UP000301870">
    <property type="component" value="Chromosome 16"/>
</dbReference>
<dbReference type="KEGG" id="sliu:111353552"/>
<proteinExistence type="predicted"/>
<keyword evidence="2" id="KW-0472">Membrane</keyword>
<dbReference type="AlphaFoldDB" id="A0A9J7E515"/>
<accession>A0A9J7E515</accession>
<feature type="region of interest" description="Disordered" evidence="1">
    <location>
        <begin position="190"/>
        <end position="233"/>
    </location>
</feature>
<reference evidence="4" key="1">
    <citation type="submission" date="2025-08" db="UniProtKB">
        <authorList>
            <consortium name="RefSeq"/>
        </authorList>
    </citation>
    <scope>IDENTIFICATION</scope>
    <source>
        <strain evidence="4">Ishihara</strain>
        <tissue evidence="4">Whole body</tissue>
    </source>
</reference>
<dbReference type="GeneID" id="111353552"/>
<feature type="compositionally biased region" description="Pro residues" evidence="1">
    <location>
        <begin position="190"/>
        <end position="214"/>
    </location>
</feature>
<keyword evidence="2" id="KW-1133">Transmembrane helix</keyword>
<evidence type="ECO:0000256" key="2">
    <source>
        <dbReference type="SAM" id="Phobius"/>
    </source>
</evidence>
<feature type="compositionally biased region" description="Basic and acidic residues" evidence="1">
    <location>
        <begin position="224"/>
        <end position="233"/>
    </location>
</feature>
<dbReference type="RefSeq" id="XP_022822432.1">
    <property type="nucleotide sequence ID" value="XM_022966664.1"/>
</dbReference>
<sequence>MERRATIAHSWSSTTRSKMYAYICFVMCFFVGSSIADYPQREASYYSAPNNPYSVGVNHNSIQEPSQRLFWGNTGSNQVGGTGLWATLTNKFPFLGNMFGRMELPAQYGVPSQYDVSQQYGVPSRFQPQYYSGQQQFYQQVPQQFPQQFHQQFPQQFPQQIGQRFVPSARDVGITDDAVIVTPPFVPPVQPPQFPAPAPAPAPAPVPVPAPQPSPDQGYTYDRPQYRLELPHK</sequence>
<evidence type="ECO:0000256" key="1">
    <source>
        <dbReference type="SAM" id="MobiDB-lite"/>
    </source>
</evidence>
<keyword evidence="2" id="KW-0812">Transmembrane</keyword>
<keyword evidence="3" id="KW-1185">Reference proteome</keyword>
<evidence type="ECO:0000313" key="4">
    <source>
        <dbReference type="RefSeq" id="XP_022822432.1"/>
    </source>
</evidence>
<organism evidence="3 4">
    <name type="scientific">Spodoptera litura</name>
    <name type="common">Asian cotton leafworm</name>
    <dbReference type="NCBI Taxonomy" id="69820"/>
    <lineage>
        <taxon>Eukaryota</taxon>
        <taxon>Metazoa</taxon>
        <taxon>Ecdysozoa</taxon>
        <taxon>Arthropoda</taxon>
        <taxon>Hexapoda</taxon>
        <taxon>Insecta</taxon>
        <taxon>Pterygota</taxon>
        <taxon>Neoptera</taxon>
        <taxon>Endopterygota</taxon>
        <taxon>Lepidoptera</taxon>
        <taxon>Glossata</taxon>
        <taxon>Ditrysia</taxon>
        <taxon>Noctuoidea</taxon>
        <taxon>Noctuidae</taxon>
        <taxon>Amphipyrinae</taxon>
        <taxon>Spodoptera</taxon>
    </lineage>
</organism>
<protein>
    <submittedName>
        <fullName evidence="4">Uncharacterized protein LOC111353552</fullName>
    </submittedName>
</protein>
<dbReference type="OrthoDB" id="7462710at2759"/>
<feature type="transmembrane region" description="Helical" evidence="2">
    <location>
        <begin position="20"/>
        <end position="38"/>
    </location>
</feature>